<dbReference type="GO" id="GO:0008198">
    <property type="term" value="F:ferrous iron binding"/>
    <property type="evidence" value="ECO:0007669"/>
    <property type="project" value="TreeGrafter"/>
</dbReference>
<dbReference type="PRINTS" id="PR00904">
    <property type="entry name" value="FRATAXIN"/>
</dbReference>
<protein>
    <recommendedName>
        <fullName evidence="3">ferroxidase</fullName>
        <ecNumber evidence="3">1.16.3.1</ecNumber>
    </recommendedName>
</protein>
<dbReference type="GO" id="GO:0006783">
    <property type="term" value="P:heme biosynthetic process"/>
    <property type="evidence" value="ECO:0007669"/>
    <property type="project" value="UniProtKB-KW"/>
</dbReference>
<dbReference type="NCBIfam" id="TIGR03421">
    <property type="entry name" value="FeS_CyaY"/>
    <property type="match status" value="1"/>
</dbReference>
<dbReference type="PANTHER" id="PTHR16821">
    <property type="entry name" value="FRATAXIN"/>
    <property type="match status" value="1"/>
</dbReference>
<keyword evidence="11" id="KW-0496">Mitochondrion</keyword>
<dbReference type="PANTHER" id="PTHR16821:SF2">
    <property type="entry name" value="FRATAXIN, MITOCHONDRIAL"/>
    <property type="match status" value="1"/>
</dbReference>
<evidence type="ECO:0000256" key="9">
    <source>
        <dbReference type="ARBA" id="ARBA00023004"/>
    </source>
</evidence>
<dbReference type="Pfam" id="PF01491">
    <property type="entry name" value="Frataxin_Cyay"/>
    <property type="match status" value="1"/>
</dbReference>
<dbReference type="PROSITE" id="PS01344">
    <property type="entry name" value="FRATAXIN_1"/>
    <property type="match status" value="1"/>
</dbReference>
<keyword evidence="8" id="KW-0560">Oxidoreductase</keyword>
<keyword evidence="10" id="KW-0406">Ion transport</keyword>
<dbReference type="SMART" id="SM01219">
    <property type="entry name" value="Frataxin_Cyay"/>
    <property type="match status" value="1"/>
</dbReference>
<organism evidence="14 15">
    <name type="scientific">Cherax quadricarinatus</name>
    <name type="common">Australian red claw crayfish</name>
    <dbReference type="NCBI Taxonomy" id="27406"/>
    <lineage>
        <taxon>Eukaryota</taxon>
        <taxon>Metazoa</taxon>
        <taxon>Ecdysozoa</taxon>
        <taxon>Arthropoda</taxon>
        <taxon>Crustacea</taxon>
        <taxon>Multicrustacea</taxon>
        <taxon>Malacostraca</taxon>
        <taxon>Eumalacostraca</taxon>
        <taxon>Eucarida</taxon>
        <taxon>Decapoda</taxon>
        <taxon>Pleocyemata</taxon>
        <taxon>Astacidea</taxon>
        <taxon>Parastacoidea</taxon>
        <taxon>Parastacidae</taxon>
        <taxon>Cherax</taxon>
    </lineage>
</organism>
<dbReference type="GO" id="GO:0006879">
    <property type="term" value="P:intracellular iron ion homeostasis"/>
    <property type="evidence" value="ECO:0007669"/>
    <property type="project" value="UniProtKB-KW"/>
</dbReference>
<keyword evidence="5" id="KW-0813">Transport</keyword>
<evidence type="ECO:0000256" key="7">
    <source>
        <dbReference type="ARBA" id="ARBA00022946"/>
    </source>
</evidence>
<evidence type="ECO:0000256" key="4">
    <source>
        <dbReference type="ARBA" id="ARBA00022434"/>
    </source>
</evidence>
<dbReference type="FunFam" id="3.30.920.10:FF:000002">
    <property type="entry name" value="Frataxin, mitochondrial"/>
    <property type="match status" value="1"/>
</dbReference>
<dbReference type="AlphaFoldDB" id="A0AAW0X9N0"/>
<dbReference type="Gene3D" id="3.30.920.10">
    <property type="entry name" value="Frataxin/CyaY"/>
    <property type="match status" value="1"/>
</dbReference>
<evidence type="ECO:0000313" key="15">
    <source>
        <dbReference type="Proteomes" id="UP001445076"/>
    </source>
</evidence>
<keyword evidence="12" id="KW-0350">Heme biosynthesis</keyword>
<evidence type="ECO:0000256" key="12">
    <source>
        <dbReference type="ARBA" id="ARBA00023133"/>
    </source>
</evidence>
<evidence type="ECO:0000256" key="13">
    <source>
        <dbReference type="ARBA" id="ARBA00047990"/>
    </source>
</evidence>
<comment type="similarity">
    <text evidence="2">Belongs to the frataxin family.</text>
</comment>
<dbReference type="EMBL" id="JARKIK010000050">
    <property type="protein sequence ID" value="KAK8734744.1"/>
    <property type="molecule type" value="Genomic_DNA"/>
</dbReference>
<dbReference type="GO" id="GO:0004322">
    <property type="term" value="F:ferroxidase activity"/>
    <property type="evidence" value="ECO:0007669"/>
    <property type="project" value="UniProtKB-EC"/>
</dbReference>
<keyword evidence="4" id="KW-0409">Iron storage</keyword>
<evidence type="ECO:0000256" key="3">
    <source>
        <dbReference type="ARBA" id="ARBA00013107"/>
    </source>
</evidence>
<reference evidence="14 15" key="1">
    <citation type="journal article" date="2024" name="BMC Genomics">
        <title>Genome assembly of redclaw crayfish (Cherax quadricarinatus) provides insights into its immune adaptation and hypoxia tolerance.</title>
        <authorList>
            <person name="Liu Z."/>
            <person name="Zheng J."/>
            <person name="Li H."/>
            <person name="Fang K."/>
            <person name="Wang S."/>
            <person name="He J."/>
            <person name="Zhou D."/>
            <person name="Weng S."/>
            <person name="Chi M."/>
            <person name="Gu Z."/>
            <person name="He J."/>
            <person name="Li F."/>
            <person name="Wang M."/>
        </authorList>
    </citation>
    <scope>NUCLEOTIDE SEQUENCE [LARGE SCALE GENOMIC DNA]</scope>
    <source>
        <strain evidence="14">ZL_2023a</strain>
    </source>
</reference>
<dbReference type="EMBL" id="JARKIK010000050">
    <property type="protein sequence ID" value="KAK8734745.1"/>
    <property type="molecule type" value="Genomic_DNA"/>
</dbReference>
<evidence type="ECO:0000256" key="5">
    <source>
        <dbReference type="ARBA" id="ARBA00022448"/>
    </source>
</evidence>
<name>A0AAW0X9N0_CHEQU</name>
<gene>
    <name evidence="14" type="ORF">OTU49_005961</name>
</gene>
<keyword evidence="15" id="KW-1185">Reference proteome</keyword>
<dbReference type="Proteomes" id="UP001445076">
    <property type="component" value="Unassembled WGS sequence"/>
</dbReference>
<dbReference type="CDD" id="cd00503">
    <property type="entry name" value="Frataxin"/>
    <property type="match status" value="1"/>
</dbReference>
<dbReference type="SUPFAM" id="SSF55387">
    <property type="entry name" value="Frataxin/Nqo15-like"/>
    <property type="match status" value="1"/>
</dbReference>
<dbReference type="GO" id="GO:0016226">
    <property type="term" value="P:iron-sulfur cluster assembly"/>
    <property type="evidence" value="ECO:0007669"/>
    <property type="project" value="InterPro"/>
</dbReference>
<dbReference type="PROSITE" id="PS50810">
    <property type="entry name" value="FRATAXIN_2"/>
    <property type="match status" value="1"/>
</dbReference>
<evidence type="ECO:0000256" key="1">
    <source>
        <dbReference type="ARBA" id="ARBA00004173"/>
    </source>
</evidence>
<comment type="subcellular location">
    <subcellularLocation>
        <location evidence="1">Mitochondrion</location>
    </subcellularLocation>
</comment>
<dbReference type="GO" id="GO:0005739">
    <property type="term" value="C:mitochondrion"/>
    <property type="evidence" value="ECO:0007669"/>
    <property type="project" value="UniProtKB-SubCell"/>
</dbReference>
<dbReference type="InterPro" id="IPR036524">
    <property type="entry name" value="Frataxin/CyaY_sf"/>
</dbReference>
<keyword evidence="6" id="KW-0410">Iron transport</keyword>
<evidence type="ECO:0000256" key="10">
    <source>
        <dbReference type="ARBA" id="ARBA00023065"/>
    </source>
</evidence>
<dbReference type="NCBIfam" id="TIGR03422">
    <property type="entry name" value="mito_frataxin"/>
    <property type="match status" value="1"/>
</dbReference>
<dbReference type="InterPro" id="IPR002908">
    <property type="entry name" value="Frataxin/CyaY"/>
</dbReference>
<evidence type="ECO:0000256" key="11">
    <source>
        <dbReference type="ARBA" id="ARBA00023128"/>
    </source>
</evidence>
<evidence type="ECO:0000256" key="2">
    <source>
        <dbReference type="ARBA" id="ARBA00008183"/>
    </source>
</evidence>
<proteinExistence type="inferred from homology"/>
<dbReference type="InterPro" id="IPR020895">
    <property type="entry name" value="Frataxin_CS"/>
</dbReference>
<comment type="catalytic activity">
    <reaction evidence="13">
        <text>4 Fe(2+) + O2 + 4 H(+) = 4 Fe(3+) + 2 H2O</text>
        <dbReference type="Rhea" id="RHEA:11148"/>
        <dbReference type="ChEBI" id="CHEBI:15377"/>
        <dbReference type="ChEBI" id="CHEBI:15378"/>
        <dbReference type="ChEBI" id="CHEBI:15379"/>
        <dbReference type="ChEBI" id="CHEBI:29033"/>
        <dbReference type="ChEBI" id="CHEBI:29034"/>
        <dbReference type="EC" id="1.16.3.1"/>
    </reaction>
</comment>
<dbReference type="EC" id="1.16.3.1" evidence="3"/>
<evidence type="ECO:0000256" key="8">
    <source>
        <dbReference type="ARBA" id="ARBA00023002"/>
    </source>
</evidence>
<reference evidence="14" key="2">
    <citation type="submission" date="2024-01" db="EMBL/GenBank/DDBJ databases">
        <authorList>
            <person name="He J."/>
            <person name="Wang M."/>
            <person name="Zheng J."/>
            <person name="Liu Z."/>
        </authorList>
    </citation>
    <scope>NUCLEOTIDE SEQUENCE</scope>
    <source>
        <strain evidence="14">ZL_2023a</strain>
        <tissue evidence="14">Muscle</tissue>
    </source>
</reference>
<dbReference type="GO" id="GO:0034986">
    <property type="term" value="F:iron chaperone activity"/>
    <property type="evidence" value="ECO:0007669"/>
    <property type="project" value="TreeGrafter"/>
</dbReference>
<dbReference type="GO" id="GO:0008199">
    <property type="term" value="F:ferric iron binding"/>
    <property type="evidence" value="ECO:0007669"/>
    <property type="project" value="InterPro"/>
</dbReference>
<evidence type="ECO:0000313" key="14">
    <source>
        <dbReference type="EMBL" id="KAK8734744.1"/>
    </source>
</evidence>
<dbReference type="GO" id="GO:0051537">
    <property type="term" value="F:2 iron, 2 sulfur cluster binding"/>
    <property type="evidence" value="ECO:0007669"/>
    <property type="project" value="TreeGrafter"/>
</dbReference>
<accession>A0AAW0X9N0</accession>
<keyword evidence="9" id="KW-0408">Iron</keyword>
<keyword evidence="7" id="KW-0809">Transit peptide</keyword>
<dbReference type="InterPro" id="IPR017789">
    <property type="entry name" value="Frataxin"/>
</dbReference>
<comment type="caution">
    <text evidence="14">The sequence shown here is derived from an EMBL/GenBank/DDBJ whole genome shotgun (WGS) entry which is preliminary data.</text>
</comment>
<dbReference type="GO" id="GO:0006826">
    <property type="term" value="P:iron ion transport"/>
    <property type="evidence" value="ECO:0007669"/>
    <property type="project" value="UniProtKB-KW"/>
</dbReference>
<sequence>MTSSLPRSMSIVSGWMTAKYVPRQHIRQLSQLRFMCCHSARRPSFVSQNSKPYFLQPYAPFNNFITLCSYSVELSELAYEQLSDDTLESLSDYLEELISREEAPADCDVLYSAGVLTLHLGNFGTYVINKQTPNKQIWLSSPVSGPKRYDFVDGVWIYKHSGVTLHHLLSQELSEILKTTIDFSGCVYGGSESI</sequence>
<evidence type="ECO:0000256" key="6">
    <source>
        <dbReference type="ARBA" id="ARBA00022496"/>
    </source>
</evidence>